<feature type="transmembrane region" description="Helical" evidence="7">
    <location>
        <begin position="250"/>
        <end position="271"/>
    </location>
</feature>
<feature type="transmembrane region" description="Helical" evidence="7">
    <location>
        <begin position="110"/>
        <end position="128"/>
    </location>
</feature>
<dbReference type="GO" id="GO:0055085">
    <property type="term" value="P:transmembrane transport"/>
    <property type="evidence" value="ECO:0007669"/>
    <property type="project" value="InterPro"/>
</dbReference>
<feature type="region of interest" description="Disordered" evidence="6">
    <location>
        <begin position="367"/>
        <end position="393"/>
    </location>
</feature>
<feature type="transmembrane region" description="Helical" evidence="7">
    <location>
        <begin position="159"/>
        <end position="180"/>
    </location>
</feature>
<dbReference type="EMBL" id="RRYP01010602">
    <property type="protein sequence ID" value="TNV78278.1"/>
    <property type="molecule type" value="Genomic_DNA"/>
</dbReference>
<feature type="transmembrane region" description="Helical" evidence="7">
    <location>
        <begin position="291"/>
        <end position="308"/>
    </location>
</feature>
<keyword evidence="5 7" id="KW-0472">Membrane</keyword>
<dbReference type="InterPro" id="IPR037185">
    <property type="entry name" value="EmrE-like"/>
</dbReference>
<dbReference type="GO" id="GO:0016020">
    <property type="term" value="C:membrane"/>
    <property type="evidence" value="ECO:0007669"/>
    <property type="project" value="UniProtKB-SubCell"/>
</dbReference>
<keyword evidence="4 7" id="KW-1133">Transmembrane helix</keyword>
<evidence type="ECO:0000256" key="7">
    <source>
        <dbReference type="SAM" id="Phobius"/>
    </source>
</evidence>
<evidence type="ECO:0000256" key="5">
    <source>
        <dbReference type="ARBA" id="ARBA00023136"/>
    </source>
</evidence>
<sequence length="393" mass="44211">MLLSGSLNTITLKLQSLTPVDSLRGTIDIPKVQYFYHPFIQTFFMFVGEFLCLFLHALNEWRENQRTCKKVQILPRKAPLLYFIIPASLDLLTVGLMNVALSMLEASTHQMLKGGNILVTALMGIIFMRAKVFKFHWTSMLMIFLGLFLVGAQDSLIETGAAQTSTLGVVMILIGQFADATQNTVQAKFMKKFRVEPLQQVGLEGFWGLIVTALFLLAAQYIPCSHPELCQDGSLDNVSKALQEFDANHYLILLTLFACLTSIFYNGFALYITKHGSATQTCTIDISRTSLIWLFFLVVPINGLYESITLPKVAGFLLITIGTVFYNEIFKIPCFSYKHVYQFRSVNKSLDVSTIVISRSMMRYASDDSHDDEGDDMDHSRGLREPLLGKGKR</sequence>
<protein>
    <submittedName>
        <fullName evidence="8">Uncharacterized protein</fullName>
    </submittedName>
</protein>
<dbReference type="Pfam" id="PF08449">
    <property type="entry name" value="UAA"/>
    <property type="match status" value="1"/>
</dbReference>
<dbReference type="AlphaFoldDB" id="A0A8J8NMZ8"/>
<evidence type="ECO:0000256" key="2">
    <source>
        <dbReference type="ARBA" id="ARBA00022448"/>
    </source>
</evidence>
<dbReference type="OrthoDB" id="300580at2759"/>
<reference evidence="8" key="1">
    <citation type="submission" date="2019-06" db="EMBL/GenBank/DDBJ databases">
        <authorList>
            <person name="Zheng W."/>
        </authorList>
    </citation>
    <scope>NUCLEOTIDE SEQUENCE</scope>
    <source>
        <strain evidence="8">QDHG01</strain>
    </source>
</reference>
<name>A0A8J8NMZ8_HALGN</name>
<keyword evidence="9" id="KW-1185">Reference proteome</keyword>
<feature type="transmembrane region" description="Helical" evidence="7">
    <location>
        <begin position="80"/>
        <end position="104"/>
    </location>
</feature>
<evidence type="ECO:0000256" key="1">
    <source>
        <dbReference type="ARBA" id="ARBA00004141"/>
    </source>
</evidence>
<evidence type="ECO:0000256" key="4">
    <source>
        <dbReference type="ARBA" id="ARBA00022989"/>
    </source>
</evidence>
<dbReference type="Proteomes" id="UP000785679">
    <property type="component" value="Unassembled WGS sequence"/>
</dbReference>
<proteinExistence type="predicted"/>
<dbReference type="PANTHER" id="PTHR13146">
    <property type="match status" value="1"/>
</dbReference>
<comment type="caution">
    <text evidence="8">The sequence shown here is derived from an EMBL/GenBank/DDBJ whole genome shotgun (WGS) entry which is preliminary data.</text>
</comment>
<feature type="transmembrane region" description="Helical" evidence="7">
    <location>
        <begin position="314"/>
        <end position="334"/>
    </location>
</feature>
<dbReference type="PANTHER" id="PTHR13146:SF0">
    <property type="entry name" value="SOLUTE CARRIER FAMILY 35 MEMBER F6"/>
    <property type="match status" value="1"/>
</dbReference>
<keyword evidence="3 7" id="KW-0812">Transmembrane</keyword>
<dbReference type="SUPFAM" id="SSF103481">
    <property type="entry name" value="Multidrug resistance efflux transporter EmrE"/>
    <property type="match status" value="1"/>
</dbReference>
<evidence type="ECO:0000256" key="3">
    <source>
        <dbReference type="ARBA" id="ARBA00022692"/>
    </source>
</evidence>
<comment type="subcellular location">
    <subcellularLocation>
        <location evidence="1">Membrane</location>
        <topology evidence="1">Multi-pass membrane protein</topology>
    </subcellularLocation>
</comment>
<feature type="transmembrane region" description="Helical" evidence="7">
    <location>
        <begin position="39"/>
        <end position="59"/>
    </location>
</feature>
<feature type="transmembrane region" description="Helical" evidence="7">
    <location>
        <begin position="135"/>
        <end position="153"/>
    </location>
</feature>
<evidence type="ECO:0000313" key="9">
    <source>
        <dbReference type="Proteomes" id="UP000785679"/>
    </source>
</evidence>
<gene>
    <name evidence="8" type="ORF">FGO68_gene9495</name>
</gene>
<keyword evidence="2" id="KW-0813">Transport</keyword>
<dbReference type="InterPro" id="IPR013657">
    <property type="entry name" value="SCL35B1-4/HUT1"/>
</dbReference>
<accession>A0A8J8NMZ8</accession>
<organism evidence="8 9">
    <name type="scientific">Halteria grandinella</name>
    <dbReference type="NCBI Taxonomy" id="5974"/>
    <lineage>
        <taxon>Eukaryota</taxon>
        <taxon>Sar</taxon>
        <taxon>Alveolata</taxon>
        <taxon>Ciliophora</taxon>
        <taxon>Intramacronucleata</taxon>
        <taxon>Spirotrichea</taxon>
        <taxon>Stichotrichia</taxon>
        <taxon>Sporadotrichida</taxon>
        <taxon>Halteriidae</taxon>
        <taxon>Halteria</taxon>
    </lineage>
</organism>
<feature type="transmembrane region" description="Helical" evidence="7">
    <location>
        <begin position="201"/>
        <end position="222"/>
    </location>
</feature>
<evidence type="ECO:0000313" key="8">
    <source>
        <dbReference type="EMBL" id="TNV78278.1"/>
    </source>
</evidence>
<evidence type="ECO:0000256" key="6">
    <source>
        <dbReference type="SAM" id="MobiDB-lite"/>
    </source>
</evidence>